<evidence type="ECO:0000313" key="2">
    <source>
        <dbReference type="EMBL" id="RPA80184.1"/>
    </source>
</evidence>
<evidence type="ECO:0000313" key="3">
    <source>
        <dbReference type="Proteomes" id="UP000275078"/>
    </source>
</evidence>
<keyword evidence="1" id="KW-1133">Transmembrane helix</keyword>
<dbReference type="EMBL" id="ML119691">
    <property type="protein sequence ID" value="RPA80184.1"/>
    <property type="molecule type" value="Genomic_DNA"/>
</dbReference>
<proteinExistence type="predicted"/>
<reference evidence="2 3" key="1">
    <citation type="journal article" date="2018" name="Nat. Ecol. Evol.">
        <title>Pezizomycetes genomes reveal the molecular basis of ectomycorrhizal truffle lifestyle.</title>
        <authorList>
            <person name="Murat C."/>
            <person name="Payen T."/>
            <person name="Noel B."/>
            <person name="Kuo A."/>
            <person name="Morin E."/>
            <person name="Chen J."/>
            <person name="Kohler A."/>
            <person name="Krizsan K."/>
            <person name="Balestrini R."/>
            <person name="Da Silva C."/>
            <person name="Montanini B."/>
            <person name="Hainaut M."/>
            <person name="Levati E."/>
            <person name="Barry K.W."/>
            <person name="Belfiori B."/>
            <person name="Cichocki N."/>
            <person name="Clum A."/>
            <person name="Dockter R.B."/>
            <person name="Fauchery L."/>
            <person name="Guy J."/>
            <person name="Iotti M."/>
            <person name="Le Tacon F."/>
            <person name="Lindquist E.A."/>
            <person name="Lipzen A."/>
            <person name="Malagnac F."/>
            <person name="Mello A."/>
            <person name="Molinier V."/>
            <person name="Miyauchi S."/>
            <person name="Poulain J."/>
            <person name="Riccioni C."/>
            <person name="Rubini A."/>
            <person name="Sitrit Y."/>
            <person name="Splivallo R."/>
            <person name="Traeger S."/>
            <person name="Wang M."/>
            <person name="Zifcakova L."/>
            <person name="Wipf D."/>
            <person name="Zambonelli A."/>
            <person name="Paolocci F."/>
            <person name="Nowrousian M."/>
            <person name="Ottonello S."/>
            <person name="Baldrian P."/>
            <person name="Spatafora J.W."/>
            <person name="Henrissat B."/>
            <person name="Nagy L.G."/>
            <person name="Aury J.M."/>
            <person name="Wincker P."/>
            <person name="Grigoriev I.V."/>
            <person name="Bonfante P."/>
            <person name="Martin F.M."/>
        </authorList>
    </citation>
    <scope>NUCLEOTIDE SEQUENCE [LARGE SCALE GENOMIC DNA]</scope>
    <source>
        <strain evidence="2 3">RN42</strain>
    </source>
</reference>
<feature type="transmembrane region" description="Helical" evidence="1">
    <location>
        <begin position="47"/>
        <end position="69"/>
    </location>
</feature>
<dbReference type="AlphaFoldDB" id="A0A3N4IEP0"/>
<feature type="transmembrane region" description="Helical" evidence="1">
    <location>
        <begin position="81"/>
        <end position="102"/>
    </location>
</feature>
<accession>A0A3N4IEP0</accession>
<sequence>MIPPSFCFLLLLISSLLLRGSFQLIFSLYYFSFPLSPSISLLLSGSYLLWFLALLTSGVLLFLFALLCFAFKSWVGGALRFLLRFGFMVWFVRALDLILGFFPPWRQPRSRSQVVIVVFTSPTSPRISSMRLLTGVGEDGSSLSFSSGYTSFPLSTHLLLHTSLCDREVL</sequence>
<keyword evidence="1" id="KW-0472">Membrane</keyword>
<protein>
    <submittedName>
        <fullName evidence="2">Uncharacterized protein</fullName>
    </submittedName>
</protein>
<name>A0A3N4IEP0_ASCIM</name>
<evidence type="ECO:0000256" key="1">
    <source>
        <dbReference type="SAM" id="Phobius"/>
    </source>
</evidence>
<dbReference type="Proteomes" id="UP000275078">
    <property type="component" value="Unassembled WGS sequence"/>
</dbReference>
<gene>
    <name evidence="2" type="ORF">BJ508DRAFT_131453</name>
</gene>
<keyword evidence="1" id="KW-0812">Transmembrane</keyword>
<keyword evidence="3" id="KW-1185">Reference proteome</keyword>
<organism evidence="2 3">
    <name type="scientific">Ascobolus immersus RN42</name>
    <dbReference type="NCBI Taxonomy" id="1160509"/>
    <lineage>
        <taxon>Eukaryota</taxon>
        <taxon>Fungi</taxon>
        <taxon>Dikarya</taxon>
        <taxon>Ascomycota</taxon>
        <taxon>Pezizomycotina</taxon>
        <taxon>Pezizomycetes</taxon>
        <taxon>Pezizales</taxon>
        <taxon>Ascobolaceae</taxon>
        <taxon>Ascobolus</taxon>
    </lineage>
</organism>